<dbReference type="InterPro" id="IPR050600">
    <property type="entry name" value="SETD3_SETD6_MTase"/>
</dbReference>
<keyword evidence="3" id="KW-1185">Reference proteome</keyword>
<dbReference type="SMART" id="SM00317">
    <property type="entry name" value="SET"/>
    <property type="match status" value="1"/>
</dbReference>
<dbReference type="PANTHER" id="PTHR13271">
    <property type="entry name" value="UNCHARACTERIZED PUTATIVE METHYLTRANSFERASE"/>
    <property type="match status" value="1"/>
</dbReference>
<reference evidence="2" key="2">
    <citation type="journal article" date="2023" name="IMA Fungus">
        <title>Comparative genomic study of the Penicillium genus elucidates a diverse pangenome and 15 lateral gene transfer events.</title>
        <authorList>
            <person name="Petersen C."/>
            <person name="Sorensen T."/>
            <person name="Nielsen M.R."/>
            <person name="Sondergaard T.E."/>
            <person name="Sorensen J.L."/>
            <person name="Fitzpatrick D.A."/>
            <person name="Frisvad J.C."/>
            <person name="Nielsen K.L."/>
        </authorList>
    </citation>
    <scope>NUCLEOTIDE SEQUENCE</scope>
    <source>
        <strain evidence="2">IBT 30069</strain>
    </source>
</reference>
<name>A0A9W9GCM7_9EURO</name>
<accession>A0A9W9GCM7</accession>
<comment type="caution">
    <text evidence="2">The sequence shown here is derived from an EMBL/GenBank/DDBJ whole genome shotgun (WGS) entry which is preliminary data.</text>
</comment>
<dbReference type="OrthoDB" id="341421at2759"/>
<evidence type="ECO:0000259" key="1">
    <source>
        <dbReference type="PROSITE" id="PS50280"/>
    </source>
</evidence>
<dbReference type="EMBL" id="JAPQKH010000001">
    <property type="protein sequence ID" value="KAJ5116414.1"/>
    <property type="molecule type" value="Genomic_DNA"/>
</dbReference>
<reference evidence="2" key="1">
    <citation type="submission" date="2022-11" db="EMBL/GenBank/DDBJ databases">
        <authorList>
            <person name="Petersen C."/>
        </authorList>
    </citation>
    <scope>NUCLEOTIDE SEQUENCE</scope>
    <source>
        <strain evidence="2">IBT 30069</strain>
    </source>
</reference>
<dbReference type="GO" id="GO:0016279">
    <property type="term" value="F:protein-lysine N-methyltransferase activity"/>
    <property type="evidence" value="ECO:0007669"/>
    <property type="project" value="TreeGrafter"/>
</dbReference>
<dbReference type="PANTHER" id="PTHR13271:SF137">
    <property type="entry name" value="SET DOMAIN-CONTAINING PROTEIN"/>
    <property type="match status" value="1"/>
</dbReference>
<evidence type="ECO:0000313" key="2">
    <source>
        <dbReference type="EMBL" id="KAJ5116414.1"/>
    </source>
</evidence>
<gene>
    <name evidence="2" type="ORF">N7456_000762</name>
</gene>
<feature type="domain" description="SET" evidence="1">
    <location>
        <begin position="27"/>
        <end position="276"/>
    </location>
</feature>
<organism evidence="2 3">
    <name type="scientific">Penicillium angulare</name>
    <dbReference type="NCBI Taxonomy" id="116970"/>
    <lineage>
        <taxon>Eukaryota</taxon>
        <taxon>Fungi</taxon>
        <taxon>Dikarya</taxon>
        <taxon>Ascomycota</taxon>
        <taxon>Pezizomycotina</taxon>
        <taxon>Eurotiomycetes</taxon>
        <taxon>Eurotiomycetidae</taxon>
        <taxon>Eurotiales</taxon>
        <taxon>Aspergillaceae</taxon>
        <taxon>Penicillium</taxon>
    </lineage>
</organism>
<protein>
    <recommendedName>
        <fullName evidence="1">SET domain-containing protein</fullName>
    </recommendedName>
</protein>
<proteinExistence type="predicted"/>
<dbReference type="Pfam" id="PF00856">
    <property type="entry name" value="SET"/>
    <property type="match status" value="1"/>
</dbReference>
<sequence>MMIPDYSPGDEHVAFTEWSLAQGVIANGVTPARFPGRGLGMIATRKIKKGEAVVQVPTSIIFTVDDVPFDFRSQFSEGTAVQTIMAAFLTHGSNEELEKYQLWFKAWPSRKDFEDSLPLLWPRELGGLIWPDTTTSEGAMDSAFKTNLLPPCISGSWNSIERLPRIKKYETEHQDLEPAQGQRLRKAWADAIAAFPETDWTSFSYHWLILNTRSFYWVGAGQDPPENRNDAMALLPFADYFNHSNVECDVKFDENEYTLRATEDYDKGDEVYMSYGSHPNDFLLAEYGFYLEKNDSDCIYLDEIVLGDIDNHEKHEELWLNQYYGEYRVTRQGVCYRTEVAACLKYMDYKDWTNHILKGSTKGLDENKSEGIIKGWLGAYVSEADITMTAIRAALESNGVIQSHHEKAEVLLSRWAQIKDICECASVAVSL</sequence>
<dbReference type="Gene3D" id="3.90.1410.10">
    <property type="entry name" value="set domain protein methyltransferase, domain 1"/>
    <property type="match status" value="1"/>
</dbReference>
<dbReference type="Proteomes" id="UP001149165">
    <property type="component" value="Unassembled WGS sequence"/>
</dbReference>
<dbReference type="SUPFAM" id="SSF82199">
    <property type="entry name" value="SET domain"/>
    <property type="match status" value="1"/>
</dbReference>
<dbReference type="InterPro" id="IPR046341">
    <property type="entry name" value="SET_dom_sf"/>
</dbReference>
<dbReference type="PROSITE" id="PS50280">
    <property type="entry name" value="SET"/>
    <property type="match status" value="1"/>
</dbReference>
<dbReference type="AlphaFoldDB" id="A0A9W9GCM7"/>
<evidence type="ECO:0000313" key="3">
    <source>
        <dbReference type="Proteomes" id="UP001149165"/>
    </source>
</evidence>
<dbReference type="InterPro" id="IPR001214">
    <property type="entry name" value="SET_dom"/>
</dbReference>